<dbReference type="Proteomes" id="UP000004756">
    <property type="component" value="Unassembled WGS sequence"/>
</dbReference>
<gene>
    <name evidence="6" type="ORF">CLOSTASPAR_04522</name>
</gene>
<reference evidence="6 7" key="1">
    <citation type="submission" date="2009-01" db="EMBL/GenBank/DDBJ databases">
        <authorList>
            <person name="Fulton L."/>
            <person name="Clifton S."/>
            <person name="Fulton B."/>
            <person name="Xu J."/>
            <person name="Minx P."/>
            <person name="Pepin K.H."/>
            <person name="Johnson M."/>
            <person name="Bhonagiri V."/>
            <person name="Nash W.E."/>
            <person name="Mardis E.R."/>
            <person name="Wilson R.K."/>
        </authorList>
    </citation>
    <scope>NUCLEOTIDE SEQUENCE [LARGE SCALE GENOMIC DNA]</scope>
    <source>
        <strain evidence="6 7">DSM 15981</strain>
    </source>
</reference>
<dbReference type="RefSeq" id="WP_007715135.1">
    <property type="nucleotide sequence ID" value="NZ_GG657592.1"/>
</dbReference>
<protein>
    <submittedName>
        <fullName evidence="6">Branched-chain amino acid ABC transporter, permease protein</fullName>
    </submittedName>
</protein>
<dbReference type="PANTHER" id="PTHR47089:SF1">
    <property type="entry name" value="GUANOSINE ABC TRANSPORTER PERMEASE PROTEIN NUPP"/>
    <property type="match status" value="1"/>
</dbReference>
<keyword evidence="5" id="KW-0472">Membrane</keyword>
<keyword evidence="2" id="KW-1003">Cell membrane</keyword>
<dbReference type="Pfam" id="PF02653">
    <property type="entry name" value="BPD_transp_2"/>
    <property type="match status" value="1"/>
</dbReference>
<dbReference type="InterPro" id="IPR001851">
    <property type="entry name" value="ABC_transp_permease"/>
</dbReference>
<reference evidence="6 7" key="2">
    <citation type="submission" date="2009-02" db="EMBL/GenBank/DDBJ databases">
        <title>Draft genome sequence of Clostridium asparagiforme (DSM 15981).</title>
        <authorList>
            <person name="Sudarsanam P."/>
            <person name="Ley R."/>
            <person name="Guruge J."/>
            <person name="Turnbaugh P.J."/>
            <person name="Mahowald M."/>
            <person name="Liep D."/>
            <person name="Gordon J."/>
        </authorList>
    </citation>
    <scope>NUCLEOTIDE SEQUENCE [LARGE SCALE GENOMIC DNA]</scope>
    <source>
        <strain evidence="6 7">DSM 15981</strain>
    </source>
</reference>
<comment type="caution">
    <text evidence="6">The sequence shown here is derived from an EMBL/GenBank/DDBJ whole genome shotgun (WGS) entry which is preliminary data.</text>
</comment>
<accession>C0D5H6</accession>
<evidence type="ECO:0000256" key="2">
    <source>
        <dbReference type="ARBA" id="ARBA00022475"/>
    </source>
</evidence>
<dbReference type="PANTHER" id="PTHR47089">
    <property type="entry name" value="ABC TRANSPORTER, PERMEASE PROTEIN"/>
    <property type="match status" value="1"/>
</dbReference>
<evidence type="ECO:0000313" key="7">
    <source>
        <dbReference type="Proteomes" id="UP000004756"/>
    </source>
</evidence>
<evidence type="ECO:0000256" key="4">
    <source>
        <dbReference type="ARBA" id="ARBA00022989"/>
    </source>
</evidence>
<organism evidence="6 7">
    <name type="scientific">[Clostridium] asparagiforme DSM 15981</name>
    <dbReference type="NCBI Taxonomy" id="518636"/>
    <lineage>
        <taxon>Bacteria</taxon>
        <taxon>Bacillati</taxon>
        <taxon>Bacillota</taxon>
        <taxon>Clostridia</taxon>
        <taxon>Lachnospirales</taxon>
        <taxon>Lachnospiraceae</taxon>
        <taxon>Enterocloster</taxon>
    </lineage>
</organism>
<dbReference type="HOGENOM" id="CLU_099051_0_0_9"/>
<dbReference type="GO" id="GO:0005886">
    <property type="term" value="C:plasma membrane"/>
    <property type="evidence" value="ECO:0007669"/>
    <property type="project" value="UniProtKB-SubCell"/>
</dbReference>
<name>C0D5H6_9FIRM</name>
<evidence type="ECO:0000256" key="3">
    <source>
        <dbReference type="ARBA" id="ARBA00022692"/>
    </source>
</evidence>
<dbReference type="CDD" id="cd06580">
    <property type="entry name" value="TM_PBP1_transp_TpRbsC_like"/>
    <property type="match status" value="1"/>
</dbReference>
<evidence type="ECO:0000256" key="5">
    <source>
        <dbReference type="ARBA" id="ARBA00023136"/>
    </source>
</evidence>
<keyword evidence="4" id="KW-1133">Transmembrane helix</keyword>
<dbReference type="AlphaFoldDB" id="C0D5H6"/>
<keyword evidence="3" id="KW-0812">Transmembrane</keyword>
<evidence type="ECO:0000256" key="1">
    <source>
        <dbReference type="ARBA" id="ARBA00004651"/>
    </source>
</evidence>
<dbReference type="EMBL" id="ACCJ01000370">
    <property type="protein sequence ID" value="EEG53418.1"/>
    <property type="molecule type" value="Genomic_DNA"/>
</dbReference>
<keyword evidence="7" id="KW-1185">Reference proteome</keyword>
<feature type="non-terminal residue" evidence="6">
    <location>
        <position position="231"/>
    </location>
</feature>
<proteinExistence type="predicted"/>
<evidence type="ECO:0000313" key="6">
    <source>
        <dbReference type="EMBL" id="EEG53418.1"/>
    </source>
</evidence>
<dbReference type="GO" id="GO:0022857">
    <property type="term" value="F:transmembrane transporter activity"/>
    <property type="evidence" value="ECO:0007669"/>
    <property type="project" value="InterPro"/>
</dbReference>
<sequence>MKKLNQTSFLKLPFLGDMAVSFGRTVFGIVLGLIASAVLIAISGVNPFLAYGALIRGAFGNAQALSNVLVRASPLLLGGIGVSLGIKAGVWNIGMEGYMYLGAIGASMVGILELGLPPFLHILICFLCAAAFSAVWGLIPGYLKAYKGVNEVTSTIMMSYIAIYLTNWVVSSFAPIAEIGKFYPMSKQFASTALLPILMKGSSLHPGPFLAIMLCVIFYFILNYTSFGYRT</sequence>
<comment type="subcellular location">
    <subcellularLocation>
        <location evidence="1">Cell membrane</location>
        <topology evidence="1">Multi-pass membrane protein</topology>
    </subcellularLocation>
</comment>